<dbReference type="KEGG" id="abat:CFX1CAM_0411"/>
<keyword evidence="6" id="KW-1185">Reference proteome</keyword>
<evidence type="ECO:0000313" key="6">
    <source>
        <dbReference type="Proteomes" id="UP000195514"/>
    </source>
</evidence>
<evidence type="ECO:0000256" key="3">
    <source>
        <dbReference type="ARBA" id="ARBA00023125"/>
    </source>
</evidence>
<dbReference type="Gene3D" id="1.10.287.1120">
    <property type="entry name" value="Bipartite methylase S protein"/>
    <property type="match status" value="1"/>
</dbReference>
<feature type="domain" description="Type I restriction modification DNA specificity" evidence="4">
    <location>
        <begin position="30"/>
        <end position="173"/>
    </location>
</feature>
<dbReference type="EMBL" id="LT859958">
    <property type="protein sequence ID" value="SMX53477.1"/>
    <property type="molecule type" value="Genomic_DNA"/>
</dbReference>
<evidence type="ECO:0000259" key="4">
    <source>
        <dbReference type="Pfam" id="PF01420"/>
    </source>
</evidence>
<dbReference type="GO" id="GO:0009307">
    <property type="term" value="P:DNA restriction-modification system"/>
    <property type="evidence" value="ECO:0007669"/>
    <property type="project" value="UniProtKB-KW"/>
</dbReference>
<dbReference type="Proteomes" id="UP000195514">
    <property type="component" value="Chromosome I"/>
</dbReference>
<dbReference type="InterPro" id="IPR044946">
    <property type="entry name" value="Restrct_endonuc_typeI_TRD_sf"/>
</dbReference>
<evidence type="ECO:0000256" key="2">
    <source>
        <dbReference type="ARBA" id="ARBA00022747"/>
    </source>
</evidence>
<name>A0A1Y6K3P6_9CHLR</name>
<evidence type="ECO:0000256" key="1">
    <source>
        <dbReference type="ARBA" id="ARBA00010923"/>
    </source>
</evidence>
<dbReference type="SUPFAM" id="SSF116734">
    <property type="entry name" value="DNA methylase specificity domain"/>
    <property type="match status" value="2"/>
</dbReference>
<dbReference type="OrthoDB" id="161510at2"/>
<organism evidence="5 6">
    <name type="scientific">Candidatus Brevifilum fermentans</name>
    <dbReference type="NCBI Taxonomy" id="1986204"/>
    <lineage>
        <taxon>Bacteria</taxon>
        <taxon>Bacillati</taxon>
        <taxon>Chloroflexota</taxon>
        <taxon>Anaerolineae</taxon>
        <taxon>Anaerolineales</taxon>
        <taxon>Anaerolineaceae</taxon>
        <taxon>Candidatus Brevifilum</taxon>
    </lineage>
</organism>
<dbReference type="CDD" id="cd17244">
    <property type="entry name" value="RMtype1_S_Apa101655I-TRD2-CR2_like"/>
    <property type="match status" value="1"/>
</dbReference>
<dbReference type="CDD" id="cd17262">
    <property type="entry name" value="RMtype1_S_Aco12261I-TRD2-CR2"/>
    <property type="match status" value="1"/>
</dbReference>
<dbReference type="RefSeq" id="WP_087861410.1">
    <property type="nucleotide sequence ID" value="NZ_LT859958.1"/>
</dbReference>
<dbReference type="PANTHER" id="PTHR30408:SF13">
    <property type="entry name" value="TYPE I RESTRICTION ENZYME HINDI SPECIFICITY SUBUNIT"/>
    <property type="match status" value="1"/>
</dbReference>
<dbReference type="InterPro" id="IPR052021">
    <property type="entry name" value="Type-I_RS_S_subunit"/>
</dbReference>
<protein>
    <submittedName>
        <fullName evidence="5">Type I restriction modification DNA specificity domain protein</fullName>
    </submittedName>
</protein>
<keyword evidence="3" id="KW-0238">DNA-binding</keyword>
<dbReference type="AlphaFoldDB" id="A0A1Y6K3P6"/>
<evidence type="ECO:0000313" key="5">
    <source>
        <dbReference type="EMBL" id="SMX53477.1"/>
    </source>
</evidence>
<dbReference type="PANTHER" id="PTHR30408">
    <property type="entry name" value="TYPE-1 RESTRICTION ENZYME ECOKI SPECIFICITY PROTEIN"/>
    <property type="match status" value="1"/>
</dbReference>
<keyword evidence="2" id="KW-0680">Restriction system</keyword>
<dbReference type="REBASE" id="203193">
    <property type="entry name" value="S.AbaBI1ORF412P"/>
</dbReference>
<dbReference type="GO" id="GO:0003677">
    <property type="term" value="F:DNA binding"/>
    <property type="evidence" value="ECO:0007669"/>
    <property type="project" value="UniProtKB-KW"/>
</dbReference>
<dbReference type="InterPro" id="IPR000055">
    <property type="entry name" value="Restrct_endonuc_typeI_TRD"/>
</dbReference>
<gene>
    <name evidence="5" type="ORF">CFX1CAM_0411</name>
</gene>
<dbReference type="Gene3D" id="3.90.220.20">
    <property type="entry name" value="DNA methylase specificity domains"/>
    <property type="match status" value="2"/>
</dbReference>
<dbReference type="Pfam" id="PF01420">
    <property type="entry name" value="Methylase_S"/>
    <property type="match status" value="2"/>
</dbReference>
<proteinExistence type="inferred from homology"/>
<comment type="similarity">
    <text evidence="1">Belongs to the type-I restriction system S methylase family.</text>
</comment>
<sequence>MTESETVTLGHLVDSGFCVLKNNLREPLSKMQRSQMKEGPLYPYYGAANAIDEINDYKFEGFHLLVAEDGTVTSNGIAPMLQLVDGKFWVSNHAHVLQCASKWQTRLLYYLLCNVDINPYITGAVQPKLNKKNLLSILIRLPSSNIEQRAIAGILSALDDKIDLLHRQNETLEALAQTLFRQWFIEEAEDDWKEVALGDIVKVSIGRTPPRKEKHWFSTDRNDVKWISIKDMGDSGVFIFNTNEYLKREAILNFNIPIIPKNTVILSFKMTVGRVGITTEEMVSNEAIAHFTFEENTPICKEYLYFFLKDFRYELLGSTSSIVTSINSKIIRDMNILVPPNKVMLDFQESVGCFFAKIKHNQTQIETLKELRDTLLPKLMSGEVRVRL</sequence>
<accession>A0A1Y6K3P6</accession>
<reference evidence="6" key="1">
    <citation type="submission" date="2017-05" db="EMBL/GenBank/DDBJ databases">
        <authorList>
            <person name="Kirkegaard R."/>
            <person name="Mcilroy J S."/>
        </authorList>
    </citation>
    <scope>NUCLEOTIDE SEQUENCE [LARGE SCALE GENOMIC DNA]</scope>
</reference>
<feature type="domain" description="Type I restriction modification DNA specificity" evidence="4">
    <location>
        <begin position="190"/>
        <end position="353"/>
    </location>
</feature>